<dbReference type="STRING" id="529505.SAMN05421761_101259"/>
<keyword evidence="1" id="KW-0812">Transmembrane</keyword>
<evidence type="ECO:0000313" key="2">
    <source>
        <dbReference type="EMBL" id="SIS52977.1"/>
    </source>
</evidence>
<proteinExistence type="predicted"/>
<dbReference type="EMBL" id="FTOP01000001">
    <property type="protein sequence ID" value="SIS52977.1"/>
    <property type="molecule type" value="Genomic_DNA"/>
</dbReference>
<feature type="transmembrane region" description="Helical" evidence="1">
    <location>
        <begin position="68"/>
        <end position="89"/>
    </location>
</feature>
<keyword evidence="1" id="KW-1133">Transmembrane helix</keyword>
<accession>A0A1N7JUG8</accession>
<protein>
    <submittedName>
        <fullName evidence="2">Uncharacterized protein</fullName>
    </submittedName>
</protein>
<gene>
    <name evidence="2" type="ORF">SAMN05421761_101259</name>
</gene>
<keyword evidence="1" id="KW-0472">Membrane</keyword>
<dbReference type="Proteomes" id="UP000186026">
    <property type="component" value="Unassembled WGS sequence"/>
</dbReference>
<dbReference type="AlphaFoldDB" id="A0A1N7JUG8"/>
<sequence>MKNPENSRWNKRLPEHLPDESLWGKISSEKSLESQIKNLKGNLPVKHPKENLWMGIEKGLKKRKIIALWSRIASTAAIFLIGIWGIILLDFSPSEPETRYLQTNISQELEIDISNIELVFISANEDKSVKDIIPELENLSTQVIKTDSPVDMKIQIDIPVEEIFIAEVISNKDSIHEISIIPYESKKTIAVKWDKPDRRIKIDGFNVELSEKELEAINDLNNRKKGRLRLQINELTARLYEQ</sequence>
<evidence type="ECO:0000313" key="3">
    <source>
        <dbReference type="Proteomes" id="UP000186026"/>
    </source>
</evidence>
<dbReference type="OrthoDB" id="837666at2"/>
<keyword evidence="3" id="KW-1185">Reference proteome</keyword>
<evidence type="ECO:0000256" key="1">
    <source>
        <dbReference type="SAM" id="Phobius"/>
    </source>
</evidence>
<organism evidence="2 3">
    <name type="scientific">Belliella pelovolcani</name>
    <dbReference type="NCBI Taxonomy" id="529505"/>
    <lineage>
        <taxon>Bacteria</taxon>
        <taxon>Pseudomonadati</taxon>
        <taxon>Bacteroidota</taxon>
        <taxon>Cytophagia</taxon>
        <taxon>Cytophagales</taxon>
        <taxon>Cyclobacteriaceae</taxon>
        <taxon>Belliella</taxon>
    </lineage>
</organism>
<dbReference type="RefSeq" id="WP_076497759.1">
    <property type="nucleotide sequence ID" value="NZ_FTOP01000001.1"/>
</dbReference>
<reference evidence="3" key="1">
    <citation type="submission" date="2017-01" db="EMBL/GenBank/DDBJ databases">
        <authorList>
            <person name="Varghese N."/>
            <person name="Submissions S."/>
        </authorList>
    </citation>
    <scope>NUCLEOTIDE SEQUENCE [LARGE SCALE GENOMIC DNA]</scope>
    <source>
        <strain evidence="3">DSM 46698</strain>
    </source>
</reference>
<name>A0A1N7JUG8_9BACT</name>